<keyword evidence="5" id="KW-1185">Reference proteome</keyword>
<evidence type="ECO:0000313" key="4">
    <source>
        <dbReference type="EMBL" id="THH04728.1"/>
    </source>
</evidence>
<dbReference type="AlphaFoldDB" id="A0A4S4L2A4"/>
<dbReference type="InterPro" id="IPR021150">
    <property type="entry name" value="Ubiq_cyt_c_chap"/>
</dbReference>
<dbReference type="PANTHER" id="PTHR12184:SF1">
    <property type="entry name" value="UBIQUINOL-CYTOCHROME-C REDUCTASE COMPLEX ASSEMBLY FACTOR 1"/>
    <property type="match status" value="1"/>
</dbReference>
<name>A0A4S4L2A4_9AGAM</name>
<protein>
    <recommendedName>
        <fullName evidence="3">Ubiquinol-cytochrome c chaperone domain-containing protein</fullName>
    </recommendedName>
</protein>
<reference evidence="4 5" key="1">
    <citation type="submission" date="2019-02" db="EMBL/GenBank/DDBJ databases">
        <title>Genome sequencing of the rare red list fungi Phellinidium pouzarii.</title>
        <authorList>
            <person name="Buettner E."/>
            <person name="Kellner H."/>
        </authorList>
    </citation>
    <scope>NUCLEOTIDE SEQUENCE [LARGE SCALE GENOMIC DNA]</scope>
    <source>
        <strain evidence="4 5">DSM 108285</strain>
    </source>
</reference>
<dbReference type="Pfam" id="PF03981">
    <property type="entry name" value="Ubiq_cyt_C_chap"/>
    <property type="match status" value="1"/>
</dbReference>
<proteinExistence type="inferred from homology"/>
<dbReference type="EMBL" id="SGPK01000317">
    <property type="protein sequence ID" value="THH04728.1"/>
    <property type="molecule type" value="Genomic_DNA"/>
</dbReference>
<dbReference type="GO" id="GO:0005739">
    <property type="term" value="C:mitochondrion"/>
    <property type="evidence" value="ECO:0007669"/>
    <property type="project" value="TreeGrafter"/>
</dbReference>
<feature type="compositionally biased region" description="Polar residues" evidence="2">
    <location>
        <begin position="1"/>
        <end position="26"/>
    </location>
</feature>
<gene>
    <name evidence="4" type="ORF">EW145_g5312</name>
</gene>
<feature type="region of interest" description="Disordered" evidence="2">
    <location>
        <begin position="1"/>
        <end position="50"/>
    </location>
</feature>
<dbReference type="OrthoDB" id="10253878at2759"/>
<evidence type="ECO:0000259" key="3">
    <source>
        <dbReference type="Pfam" id="PF03981"/>
    </source>
</evidence>
<comment type="similarity">
    <text evidence="1">Belongs to the CBP3 family.</text>
</comment>
<feature type="domain" description="Ubiquinol-cytochrome c chaperone" evidence="3">
    <location>
        <begin position="116"/>
        <end position="237"/>
    </location>
</feature>
<evidence type="ECO:0000256" key="1">
    <source>
        <dbReference type="ARBA" id="ARBA00006407"/>
    </source>
</evidence>
<dbReference type="PANTHER" id="PTHR12184">
    <property type="entry name" value="UBIQUINOL-CYTOCHROME C REDUCTASE COMPLEX ASSEMBLY FACTOR 1 FAMILY MEMBER"/>
    <property type="match status" value="1"/>
</dbReference>
<evidence type="ECO:0000313" key="5">
    <source>
        <dbReference type="Proteomes" id="UP000308199"/>
    </source>
</evidence>
<comment type="caution">
    <text evidence="4">The sequence shown here is derived from an EMBL/GenBank/DDBJ whole genome shotgun (WGS) entry which is preliminary data.</text>
</comment>
<evidence type="ECO:0000256" key="2">
    <source>
        <dbReference type="SAM" id="MobiDB-lite"/>
    </source>
</evidence>
<dbReference type="GO" id="GO:0034551">
    <property type="term" value="P:mitochondrial respiratory chain complex III assembly"/>
    <property type="evidence" value="ECO:0007669"/>
    <property type="project" value="TreeGrafter"/>
</dbReference>
<dbReference type="Proteomes" id="UP000308199">
    <property type="component" value="Unassembled WGS sequence"/>
</dbReference>
<sequence>MLSATRRSVLSSTTRCQSFASTSKRTYSVKPSPHGLKPSKSSQPEVYEYKKPPPAPETWLAQYLKRSPKALRVFTSVTGALGMGNPRQVAGRISFHYYQNACAVRELEERDFWHKECRLPPTFQTWFTVTNLHVWLLTVRFRAIPSPYGENFVQGLVDHFFLDVEDRIRQALSQKAPERLVSRQMKVLREQWAGLGLSFDYALGLSSPFATSVAGARSGDGDAEIAAAVWRNFLGARGARGIDDPGPGRLRHSVNISGEYGKVKLSKDKPEDSLRQLEETDDGSGVYDFVGEDVKLYVRYPELMRALVGYVRRELTRLEQISDAEIIEGRGLGEFGKIIDQSP</sequence>
<accession>A0A4S4L2A4</accession>
<dbReference type="InterPro" id="IPR007129">
    <property type="entry name" value="Ubiqinol_cyt_c_chaperone_CPB3"/>
</dbReference>
<organism evidence="4 5">
    <name type="scientific">Phellinidium pouzarii</name>
    <dbReference type="NCBI Taxonomy" id="167371"/>
    <lineage>
        <taxon>Eukaryota</taxon>
        <taxon>Fungi</taxon>
        <taxon>Dikarya</taxon>
        <taxon>Basidiomycota</taxon>
        <taxon>Agaricomycotina</taxon>
        <taxon>Agaricomycetes</taxon>
        <taxon>Hymenochaetales</taxon>
        <taxon>Hymenochaetaceae</taxon>
        <taxon>Phellinidium</taxon>
    </lineage>
</organism>